<evidence type="ECO:0000313" key="5">
    <source>
        <dbReference type="EMBL" id="AQL05146.1"/>
    </source>
</evidence>
<dbReference type="eggNOG" id="KOG2151">
    <property type="taxonomic scope" value="Eukaryota"/>
</dbReference>
<dbReference type="ExpressionAtlas" id="A0A1Q1CV78">
    <property type="expression patterns" value="baseline"/>
</dbReference>
<dbReference type="GO" id="GO:0000226">
    <property type="term" value="P:microtubule cytoskeleton organization"/>
    <property type="evidence" value="ECO:0007669"/>
    <property type="project" value="InterPro"/>
</dbReference>
<feature type="coiled-coil region" evidence="3">
    <location>
        <begin position="183"/>
        <end position="210"/>
    </location>
</feature>
<protein>
    <submittedName>
        <fullName evidence="5">65-kDa microtubule-associated protein 3</fullName>
    </submittedName>
</protein>
<dbReference type="PaxDb" id="4577-GRMZM2G501086_P01"/>
<evidence type="ECO:0000256" key="2">
    <source>
        <dbReference type="ARBA" id="ARBA00022701"/>
    </source>
</evidence>
<feature type="compositionally biased region" description="Low complexity" evidence="4">
    <location>
        <begin position="44"/>
        <end position="71"/>
    </location>
</feature>
<dbReference type="GO" id="GO:0008017">
    <property type="term" value="F:microtubule binding"/>
    <property type="evidence" value="ECO:0007669"/>
    <property type="project" value="InterPro"/>
</dbReference>
<dbReference type="Pfam" id="PF03999">
    <property type="entry name" value="MAP65_ASE1"/>
    <property type="match status" value="1"/>
</dbReference>
<dbReference type="EMBL" id="CM000785">
    <property type="protein sequence ID" value="AQL05146.1"/>
    <property type="molecule type" value="Genomic_DNA"/>
</dbReference>
<comment type="similarity">
    <text evidence="1">Belongs to the MAP65/ASE1 family.</text>
</comment>
<dbReference type="PANTHER" id="PTHR19321">
    <property type="entry name" value="PROTEIN REGULATOR OF CYTOKINESIS 1 PRC1-RELATED"/>
    <property type="match status" value="1"/>
</dbReference>
<dbReference type="Gene3D" id="1.20.58.1520">
    <property type="match status" value="1"/>
</dbReference>
<organism evidence="5">
    <name type="scientific">Zea mays</name>
    <name type="common">Maize</name>
    <dbReference type="NCBI Taxonomy" id="4577"/>
    <lineage>
        <taxon>Eukaryota</taxon>
        <taxon>Viridiplantae</taxon>
        <taxon>Streptophyta</taxon>
        <taxon>Embryophyta</taxon>
        <taxon>Tracheophyta</taxon>
        <taxon>Spermatophyta</taxon>
        <taxon>Magnoliopsida</taxon>
        <taxon>Liliopsida</taxon>
        <taxon>Poales</taxon>
        <taxon>Poaceae</taxon>
        <taxon>PACMAD clade</taxon>
        <taxon>Panicoideae</taxon>
        <taxon>Andropogonodae</taxon>
        <taxon>Andropogoneae</taxon>
        <taxon>Tripsacinae</taxon>
        <taxon>Zea</taxon>
    </lineage>
</organism>
<gene>
    <name evidence="5" type="ORF">ZEAMMB73_Zm00001d046884</name>
</gene>
<evidence type="ECO:0000256" key="3">
    <source>
        <dbReference type="SAM" id="Coils"/>
    </source>
</evidence>
<sequence>MLPPPPLSFVSSAEPATTPDSRRSTSTSCWPPQMRPPLSDPTTASHPLSPPASRLPAASLRSSASWSSSSPAPAPIGMATSRLLRDRWTLWCCRSRLLWPSSSRSRRGRQLSPSTSLWLLKSNQKLQGLREELNAIVPYLEEMRKKKVERWDQFVDVIEQIKKVASEIRPADFVPFRISMDQSNLSLRKLEELTKELQSLQKEKVHLYDITLQIRPAISVDFGESLIKAAVADPNGHDVYVGTGIGDLCFLRHENRWTLNPYMSGAVDPTLVLVQIEAHIATVKEEAFSRKDILEKVERWLNACEEDAWLEDYNKVAMLDDNRYNAGRGAHLTLKRAEKARILVNKILGLVDVLTTKIVAWEAERGKEFTYDGNQVQSGSSSLGSSGMLYEGSSGDNAPFDINDFPQLTGRPNSAGGGQGQYGSLRKHGVSVNAIVQQNQEFSIQNEDFPALPGNKGVCSPITIASLIMHVIEKKELTLV</sequence>
<evidence type="ECO:0000256" key="1">
    <source>
        <dbReference type="ARBA" id="ARBA00006187"/>
    </source>
</evidence>
<dbReference type="InterPro" id="IPR007145">
    <property type="entry name" value="MAP65_Ase1_PRC1"/>
</dbReference>
<keyword evidence="3" id="KW-0175">Coiled coil</keyword>
<reference evidence="5" key="1">
    <citation type="submission" date="2015-12" db="EMBL/GenBank/DDBJ databases">
        <title>Update maize B73 reference genome by single molecule sequencing technologies.</title>
        <authorList>
            <consortium name="Maize Genome Sequencing Project"/>
            <person name="Ware D."/>
        </authorList>
    </citation>
    <scope>NUCLEOTIDE SEQUENCE</scope>
    <source>
        <tissue evidence="5">Seedling</tissue>
    </source>
</reference>
<dbReference type="PANTHER" id="PTHR19321:SF7">
    <property type="entry name" value="65-KDA MICROTUBULE-ASSOCIATED PROTEIN 3"/>
    <property type="match status" value="1"/>
</dbReference>
<evidence type="ECO:0000256" key="4">
    <source>
        <dbReference type="SAM" id="MobiDB-lite"/>
    </source>
</evidence>
<dbReference type="eggNOG" id="KOG4302">
    <property type="taxonomic scope" value="Eukaryota"/>
</dbReference>
<name>A0A1Q1CV78_MAIZE</name>
<feature type="region of interest" description="Disordered" evidence="4">
    <location>
        <begin position="1"/>
        <end position="73"/>
    </location>
</feature>
<accession>A0A1Q1CV78</accession>
<dbReference type="GO" id="GO:0005874">
    <property type="term" value="C:microtubule"/>
    <property type="evidence" value="ECO:0007669"/>
    <property type="project" value="UniProtKB-KW"/>
</dbReference>
<keyword evidence="2" id="KW-0493">Microtubule</keyword>
<dbReference type="SMR" id="A0A1Q1CV78"/>
<dbReference type="AlphaFoldDB" id="A0A1Q1CV78"/>
<dbReference type="STRING" id="4577.A0A1Q1CV78"/>
<dbReference type="InParanoid" id="A0A1Q1CV78"/>
<proteinExistence type="inferred from homology"/>